<protein>
    <submittedName>
        <fullName evidence="4">U3 small nucleolar ribonucleoprotein protein MPP10</fullName>
    </submittedName>
</protein>
<reference evidence="4" key="1">
    <citation type="submission" date="2017-02" db="UniProtKB">
        <authorList>
            <consortium name="WormBaseParasite"/>
        </authorList>
    </citation>
    <scope>IDENTIFICATION</scope>
</reference>
<evidence type="ECO:0000256" key="2">
    <source>
        <dbReference type="SAM" id="MobiDB-lite"/>
    </source>
</evidence>
<feature type="coiled-coil region" evidence="1">
    <location>
        <begin position="454"/>
        <end position="481"/>
    </location>
</feature>
<proteinExistence type="predicted"/>
<feature type="compositionally biased region" description="Acidic residues" evidence="2">
    <location>
        <begin position="347"/>
        <end position="385"/>
    </location>
</feature>
<organism evidence="3 4">
    <name type="scientific">Strongyloides papillosus</name>
    <name type="common">Intestinal threadworm</name>
    <dbReference type="NCBI Taxonomy" id="174720"/>
    <lineage>
        <taxon>Eukaryota</taxon>
        <taxon>Metazoa</taxon>
        <taxon>Ecdysozoa</taxon>
        <taxon>Nematoda</taxon>
        <taxon>Chromadorea</taxon>
        <taxon>Rhabditida</taxon>
        <taxon>Tylenchina</taxon>
        <taxon>Panagrolaimomorpha</taxon>
        <taxon>Strongyloidoidea</taxon>
        <taxon>Strongyloididae</taxon>
        <taxon>Strongyloides</taxon>
    </lineage>
</organism>
<keyword evidence="3" id="KW-1185">Reference proteome</keyword>
<sequence length="596" mass="68246">MFEIVPESGNLNGESEQSLGNEEVVTEENKEVLSGTNGHTTGNEGENKETVENVNENQVNEDETVGNQNQTNENVPDQPVPQKSKLQLKKEKILAKYGIDPKKKLPRKPSVYGDFVDITDVKDASEREHKDPWLQEAVESHPKKKISPSKNRTGIKGMSRAEWLKSRGKKMEQIKFNSIKKAEAWLNEHNAEKEEENKEEEEIIPVEKLESDEEDEPVDTEKKAEDNQGDDDDASAIYLDPEIDFVAFCRQEEEELERQKTIVASQFKEINDSELDDLITQGAVFDIPVDRKRKFEEENSCDSFKKLKILETQGEKEDINEVEEKNEDDEDIIEGAPKKKAGKLNFDDDDEEEVQDEGEELEDEEEIEDEEAVEIDDEEAEENEEALLALQYKKEREKKMKKSDFYDDEASLSGDDIGSDDDEDDGSDLDAYEIMDGDFDEIGNQKDIVNDLAKQRILQELKADRKRLEKIKEKLNIYDEDDPEQAALIYRYQTRFMAEDVDVEVLERASDTEDHLEVVELPSEDSNTILSRKALEKEVDDEWDKEVELGKKIMEKNKAVQMTKKRAGTNSIRNALGLSTFLNKIVTSKESSNGKL</sequence>
<feature type="region of interest" description="Disordered" evidence="2">
    <location>
        <begin position="1"/>
        <end position="88"/>
    </location>
</feature>
<feature type="region of interest" description="Disordered" evidence="2">
    <location>
        <begin position="123"/>
        <end position="167"/>
    </location>
</feature>
<keyword evidence="1" id="KW-0175">Coiled coil</keyword>
<feature type="compositionally biased region" description="Low complexity" evidence="2">
    <location>
        <begin position="35"/>
        <end position="44"/>
    </location>
</feature>
<feature type="compositionally biased region" description="Acidic residues" evidence="2">
    <location>
        <begin position="417"/>
        <end position="431"/>
    </location>
</feature>
<name>A0A0N5CHF7_STREA</name>
<evidence type="ECO:0000256" key="1">
    <source>
        <dbReference type="SAM" id="Coils"/>
    </source>
</evidence>
<feature type="compositionally biased region" description="Acidic residues" evidence="2">
    <location>
        <begin position="324"/>
        <end position="333"/>
    </location>
</feature>
<dbReference type="Proteomes" id="UP000046392">
    <property type="component" value="Unplaced"/>
</dbReference>
<feature type="compositionally biased region" description="Basic and acidic residues" evidence="2">
    <location>
        <begin position="123"/>
        <end position="141"/>
    </location>
</feature>
<dbReference type="AlphaFoldDB" id="A0A0N5CHF7"/>
<accession>A0A0N5CHF7</accession>
<dbReference type="WBParaSite" id="SPAL_0001727400.1">
    <property type="protein sequence ID" value="SPAL_0001727400.1"/>
    <property type="gene ID" value="SPAL_0001727400"/>
</dbReference>
<feature type="compositionally biased region" description="Basic and acidic residues" evidence="2">
    <location>
        <begin position="392"/>
        <end position="405"/>
    </location>
</feature>
<evidence type="ECO:0000313" key="3">
    <source>
        <dbReference type="Proteomes" id="UP000046392"/>
    </source>
</evidence>
<evidence type="ECO:0000313" key="4">
    <source>
        <dbReference type="WBParaSite" id="SPAL_0001727400.1"/>
    </source>
</evidence>
<feature type="compositionally biased region" description="Polar residues" evidence="2">
    <location>
        <begin position="9"/>
        <end position="20"/>
    </location>
</feature>
<feature type="region of interest" description="Disordered" evidence="2">
    <location>
        <begin position="187"/>
        <end position="235"/>
    </location>
</feature>
<feature type="region of interest" description="Disordered" evidence="2">
    <location>
        <begin position="316"/>
        <end position="431"/>
    </location>
</feature>
<feature type="compositionally biased region" description="Polar residues" evidence="2">
    <location>
        <begin position="66"/>
        <end position="75"/>
    </location>
</feature>
<feature type="compositionally biased region" description="Acidic residues" evidence="2">
    <location>
        <begin position="197"/>
        <end position="218"/>
    </location>
</feature>
<dbReference type="STRING" id="174720.A0A0N5CHF7"/>